<keyword evidence="17" id="KW-0670">Pyruvate</keyword>
<dbReference type="OrthoDB" id="275161at2759"/>
<feature type="domain" description="PEP-utilising enzyme C-terminal" evidence="16">
    <location>
        <begin position="547"/>
        <end position="894"/>
    </location>
</feature>
<dbReference type="Proteomes" id="UP000051952">
    <property type="component" value="Unassembled WGS sequence"/>
</dbReference>
<evidence type="ECO:0000256" key="2">
    <source>
        <dbReference type="ARBA" id="ARBA00007837"/>
    </source>
</evidence>
<dbReference type="InterPro" id="IPR040442">
    <property type="entry name" value="Pyrv_kinase-like_dom_sf"/>
</dbReference>
<keyword evidence="9 13" id="KW-0460">Magnesium</keyword>
<sequence>MSKYVYFFGSPKAEGDRSMKQLLGGKGANLAEMVNLGIPVPPGFTITTEVCAIYTATKGKLPDEVTAQVKASLARVEKEMKRKFGDPSNPLLFSVRSGAAASMPGMMDTVLNLGLNTATVDAWVARRPSDESRHFIYDSYRRFITMYSDVVMQTGREEYEEAITHMKKSRGVKSDADLTSDDLKKLCDEYLVLYQKKTGGTFPQDPMQQLFAAVNAVFRSWSNHRAETYRRLNHITGLLGTAVNIQAMVFGNLNNTSATGVAFSRSPSDGENFFYGEFLINAQGEDVVAGIRTPQQIGKVLSLKWAKEHNVSEMERLKKFPSMEEAMPECYRQLCDIRGNLENHFRDMQDIEFTVESGRLWMLQCRNAKRTALASIKCAHDMVGEGLITKEEAILRLDPNQIDHLMHQQIDPKAAMKPIGKGLAASPGAAVGQVVFSATDAMEWHAAGKKVIMVRLETSPEDLAGMNAATGILTVRGGMTSHAAVVARGMGKCCVSGCGDIVLNGKSFTLHGHTFKEGEWISIDGTRGLIFKGKAPLVDPSFKGVFSTVLGWCKQYKRLGVRANADTPKDSENAVTFGAEGVGLCRTEHMFFGGARIDAMRQMILAENEAGRVKALKAVEPLQRSDFIEIFKSMGNRPVTIRLLDPPLHEFVPHEEKAQADLAAKMGVPVAFVAQRVRSLHEENPMLGHRGCRLGISYPEIYNMQVRAIIEAAIEVGKTGLVVNPEIMIPLVGKREELEFTKLQAIKTAEAVLAARPGVKVNYTIGTMIEVPRAAITADEIAKEADFFSFGTNDLTQMGCGFSRDDSAVFLARYAALGIYPRDPFQSLDQEGVGELIRIAIRKGRSVKPLLKIGICGEHGGDPRTILFCHKVGMNYVSCSPFRVPTAIVAAAQAALLEVEEATAARKKLAAGSKL</sequence>
<dbReference type="InterPro" id="IPR010121">
    <property type="entry name" value="Pyruvate_phosphate_dikinase"/>
</dbReference>
<dbReference type="NCBIfam" id="TIGR01828">
    <property type="entry name" value="pyru_phos_dikin"/>
    <property type="match status" value="1"/>
</dbReference>
<reference evidence="18" key="1">
    <citation type="submission" date="2015-09" db="EMBL/GenBank/DDBJ databases">
        <authorList>
            <consortium name="Pathogen Informatics"/>
        </authorList>
    </citation>
    <scope>NUCLEOTIDE SEQUENCE [LARGE SCALE GENOMIC DNA]</scope>
    <source>
        <strain evidence="18">Lake Konstanz</strain>
    </source>
</reference>
<dbReference type="PROSITE" id="PS00370">
    <property type="entry name" value="PEP_ENZYMES_PHOS_SITE"/>
    <property type="match status" value="1"/>
</dbReference>
<evidence type="ECO:0000256" key="10">
    <source>
        <dbReference type="PIRNR" id="PIRNR000853"/>
    </source>
</evidence>
<feature type="active site" description="Proton donor" evidence="11">
    <location>
        <position position="856"/>
    </location>
</feature>
<feature type="binding site" evidence="12">
    <location>
        <position position="642"/>
    </location>
    <ligand>
        <name>substrate</name>
    </ligand>
</feature>
<evidence type="ECO:0000256" key="5">
    <source>
        <dbReference type="ARBA" id="ARBA00022723"/>
    </source>
</evidence>
<dbReference type="InterPro" id="IPR015813">
    <property type="entry name" value="Pyrv/PenolPyrv_kinase-like_dom"/>
</dbReference>
<keyword evidence="8" id="KW-0067">ATP-binding</keyword>
<feature type="binding site" evidence="13">
    <location>
        <position position="794"/>
    </location>
    <ligand>
        <name>Mg(2+)</name>
        <dbReference type="ChEBI" id="CHEBI:18420"/>
    </ligand>
</feature>
<dbReference type="Pfam" id="PF02896">
    <property type="entry name" value="PEP-utilizers_C"/>
    <property type="match status" value="1"/>
</dbReference>
<dbReference type="GO" id="GO:0016301">
    <property type="term" value="F:kinase activity"/>
    <property type="evidence" value="ECO:0007669"/>
    <property type="project" value="UniProtKB-UniRule"/>
</dbReference>
<evidence type="ECO:0000256" key="13">
    <source>
        <dbReference type="PIRSR" id="PIRSR000853-3"/>
    </source>
</evidence>
<dbReference type="InterPro" id="IPR018274">
    <property type="entry name" value="PEP_util_AS"/>
</dbReference>
<dbReference type="InterPro" id="IPR013815">
    <property type="entry name" value="ATP_grasp_subdomain_1"/>
</dbReference>
<keyword evidence="6" id="KW-0547">Nucleotide-binding</keyword>
<dbReference type="GO" id="GO:0046872">
    <property type="term" value="F:metal ion binding"/>
    <property type="evidence" value="ECO:0007669"/>
    <property type="project" value="UniProtKB-UniRule"/>
</dbReference>
<dbReference type="SUPFAM" id="SSF56059">
    <property type="entry name" value="Glutathione synthetase ATP-binding domain-like"/>
    <property type="match status" value="1"/>
</dbReference>
<dbReference type="Gene3D" id="3.20.20.60">
    <property type="entry name" value="Phosphoenolpyruvate-binding domains"/>
    <property type="match status" value="1"/>
</dbReference>
<dbReference type="Gene3D" id="3.50.30.10">
    <property type="entry name" value="Phosphohistidine domain"/>
    <property type="match status" value="1"/>
</dbReference>
<evidence type="ECO:0000256" key="6">
    <source>
        <dbReference type="ARBA" id="ARBA00022741"/>
    </source>
</evidence>
<dbReference type="PANTHER" id="PTHR22931">
    <property type="entry name" value="PHOSPHOENOLPYRUVATE DIKINASE-RELATED"/>
    <property type="match status" value="1"/>
</dbReference>
<dbReference type="SUPFAM" id="SSF51621">
    <property type="entry name" value="Phosphoenolpyruvate/pyruvate domain"/>
    <property type="match status" value="1"/>
</dbReference>
<proteinExistence type="inferred from homology"/>
<protein>
    <recommendedName>
        <fullName evidence="3 10">Pyruvate, phosphate dikinase</fullName>
        <ecNumber evidence="3 10">2.7.9.1</ecNumber>
    </recommendedName>
</protein>
<name>A0A0S4IJT3_BODSA</name>
<evidence type="ECO:0000259" key="15">
    <source>
        <dbReference type="Pfam" id="PF01326"/>
    </source>
</evidence>
<dbReference type="Pfam" id="PF01326">
    <property type="entry name" value="PPDK_N"/>
    <property type="match status" value="1"/>
</dbReference>
<evidence type="ECO:0000259" key="16">
    <source>
        <dbReference type="Pfam" id="PF02896"/>
    </source>
</evidence>
<feature type="active site" description="Tele-phosphohistidine intermediate" evidence="11">
    <location>
        <position position="482"/>
    </location>
</feature>
<dbReference type="InterPro" id="IPR000121">
    <property type="entry name" value="PEP_util_C"/>
</dbReference>
<comment type="similarity">
    <text evidence="2 10">Belongs to the PEP-utilizing enzyme family.</text>
</comment>
<evidence type="ECO:0000256" key="4">
    <source>
        <dbReference type="ARBA" id="ARBA00022679"/>
    </source>
</evidence>
<dbReference type="PIRSF" id="PIRSF000853">
    <property type="entry name" value="PPDK"/>
    <property type="match status" value="1"/>
</dbReference>
<dbReference type="GO" id="GO:0005524">
    <property type="term" value="F:ATP binding"/>
    <property type="evidence" value="ECO:0007669"/>
    <property type="project" value="UniProtKB-UniRule"/>
</dbReference>
<feature type="binding site" evidence="13">
    <location>
        <position position="770"/>
    </location>
    <ligand>
        <name>Mg(2+)</name>
        <dbReference type="ChEBI" id="CHEBI:18420"/>
    </ligand>
</feature>
<dbReference type="InterPro" id="IPR008279">
    <property type="entry name" value="PEP-util_enz_mobile_dom"/>
</dbReference>
<dbReference type="Gene3D" id="3.30.470.20">
    <property type="entry name" value="ATP-grasp fold, B domain"/>
    <property type="match status" value="1"/>
</dbReference>
<keyword evidence="7 17" id="KW-0418">Kinase</keyword>
<evidence type="ECO:0000256" key="3">
    <source>
        <dbReference type="ARBA" id="ARBA00011994"/>
    </source>
</evidence>
<dbReference type="PANTHER" id="PTHR22931:SF9">
    <property type="entry name" value="PYRUVATE, PHOSPHATE DIKINASE 1, CHLOROPLASTIC"/>
    <property type="match status" value="1"/>
</dbReference>
<keyword evidence="18" id="KW-1185">Reference proteome</keyword>
<feature type="binding site" evidence="12">
    <location>
        <position position="586"/>
    </location>
    <ligand>
        <name>substrate</name>
    </ligand>
</feature>
<feature type="binding site" evidence="12">
    <location>
        <position position="794"/>
    </location>
    <ligand>
        <name>substrate</name>
    </ligand>
</feature>
<dbReference type="GO" id="GO:0050242">
    <property type="term" value="F:pyruvate, phosphate dikinase activity"/>
    <property type="evidence" value="ECO:0007669"/>
    <property type="project" value="UniProtKB-UniRule"/>
</dbReference>
<dbReference type="Gene3D" id="3.30.1490.20">
    <property type="entry name" value="ATP-grasp fold, A domain"/>
    <property type="match status" value="1"/>
</dbReference>
<gene>
    <name evidence="17" type="ORF">BSAL_57535</name>
</gene>
<evidence type="ECO:0000256" key="7">
    <source>
        <dbReference type="ARBA" id="ARBA00022777"/>
    </source>
</evidence>
<dbReference type="SUPFAM" id="SSF52009">
    <property type="entry name" value="Phosphohistidine domain"/>
    <property type="match status" value="1"/>
</dbReference>
<dbReference type="InterPro" id="IPR002192">
    <property type="entry name" value="PPDK_AMP/ATP-bd"/>
</dbReference>
<evidence type="ECO:0000256" key="12">
    <source>
        <dbReference type="PIRSR" id="PIRSR000853-2"/>
    </source>
</evidence>
<accession>A0A0S4IJT3</accession>
<evidence type="ECO:0000256" key="9">
    <source>
        <dbReference type="ARBA" id="ARBA00022842"/>
    </source>
</evidence>
<feature type="binding site" evidence="12">
    <location>
        <position position="770"/>
    </location>
    <ligand>
        <name>substrate</name>
    </ligand>
</feature>
<feature type="domain" description="Pyruvate phosphate dikinase AMP/ATP-binding" evidence="15">
    <location>
        <begin position="64"/>
        <end position="374"/>
    </location>
</feature>
<evidence type="ECO:0000256" key="1">
    <source>
        <dbReference type="ARBA" id="ARBA00001946"/>
    </source>
</evidence>
<dbReference type="EMBL" id="CYKH01000217">
    <property type="protein sequence ID" value="CUE93981.1"/>
    <property type="molecule type" value="Genomic_DNA"/>
</dbReference>
<feature type="domain" description="PEP-utilising enzyme mobile" evidence="14">
    <location>
        <begin position="449"/>
        <end position="528"/>
    </location>
</feature>
<feature type="binding site" evidence="12">
    <location>
        <position position="791"/>
    </location>
    <ligand>
        <name>substrate</name>
    </ligand>
</feature>
<keyword evidence="4" id="KW-0808">Transferase</keyword>
<dbReference type="Gene3D" id="1.10.189.10">
    <property type="entry name" value="Pyruvate Phosphate Dikinase, domain 2"/>
    <property type="match status" value="1"/>
</dbReference>
<evidence type="ECO:0000313" key="18">
    <source>
        <dbReference type="Proteomes" id="UP000051952"/>
    </source>
</evidence>
<evidence type="ECO:0000256" key="11">
    <source>
        <dbReference type="PIRSR" id="PIRSR000853-1"/>
    </source>
</evidence>
<comment type="cofactor">
    <cofactor evidence="1 10 13">
        <name>Mg(2+)</name>
        <dbReference type="ChEBI" id="CHEBI:18420"/>
    </cofactor>
</comment>
<keyword evidence="5 13" id="KW-0479">Metal-binding</keyword>
<dbReference type="Gene3D" id="1.20.80.30">
    <property type="match status" value="1"/>
</dbReference>
<comment type="catalytic activity">
    <reaction evidence="10">
        <text>pyruvate + phosphate + ATP = phosphoenolpyruvate + AMP + diphosphate + H(+)</text>
        <dbReference type="Rhea" id="RHEA:10756"/>
        <dbReference type="ChEBI" id="CHEBI:15361"/>
        <dbReference type="ChEBI" id="CHEBI:15378"/>
        <dbReference type="ChEBI" id="CHEBI:30616"/>
        <dbReference type="ChEBI" id="CHEBI:33019"/>
        <dbReference type="ChEBI" id="CHEBI:43474"/>
        <dbReference type="ChEBI" id="CHEBI:58702"/>
        <dbReference type="ChEBI" id="CHEBI:456215"/>
        <dbReference type="EC" id="2.7.9.1"/>
    </reaction>
</comment>
<feature type="binding site" evidence="12">
    <location>
        <position position="793"/>
    </location>
    <ligand>
        <name>substrate</name>
    </ligand>
</feature>
<dbReference type="EC" id="2.7.9.1" evidence="3 10"/>
<dbReference type="OMA" id="HFFHEVG"/>
<dbReference type="VEuPathDB" id="TriTrypDB:BSAL_57535"/>
<evidence type="ECO:0000313" key="17">
    <source>
        <dbReference type="EMBL" id="CUE93981.1"/>
    </source>
</evidence>
<organism evidence="17 18">
    <name type="scientific">Bodo saltans</name>
    <name type="common">Flagellated protozoan</name>
    <dbReference type="NCBI Taxonomy" id="75058"/>
    <lineage>
        <taxon>Eukaryota</taxon>
        <taxon>Discoba</taxon>
        <taxon>Euglenozoa</taxon>
        <taxon>Kinetoplastea</taxon>
        <taxon>Metakinetoplastina</taxon>
        <taxon>Eubodonida</taxon>
        <taxon>Bodonidae</taxon>
        <taxon>Bodo</taxon>
    </lineage>
</organism>
<dbReference type="Pfam" id="PF00391">
    <property type="entry name" value="PEP-utilizers"/>
    <property type="match status" value="1"/>
</dbReference>
<evidence type="ECO:0000256" key="8">
    <source>
        <dbReference type="ARBA" id="ARBA00022840"/>
    </source>
</evidence>
<dbReference type="InterPro" id="IPR036637">
    <property type="entry name" value="Phosphohistidine_dom_sf"/>
</dbReference>
<dbReference type="AlphaFoldDB" id="A0A0S4IJT3"/>
<feature type="binding site" evidence="12">
    <location>
        <position position="792"/>
    </location>
    <ligand>
        <name>substrate</name>
    </ligand>
</feature>
<evidence type="ECO:0000259" key="14">
    <source>
        <dbReference type="Pfam" id="PF00391"/>
    </source>
</evidence>